<evidence type="ECO:0000313" key="2">
    <source>
        <dbReference type="Proteomes" id="UP001139286"/>
    </source>
</evidence>
<evidence type="ECO:0008006" key="3">
    <source>
        <dbReference type="Google" id="ProtNLM"/>
    </source>
</evidence>
<reference evidence="1" key="1">
    <citation type="submission" date="2021-10" db="EMBL/GenBank/DDBJ databases">
        <title>Tamlana sargassums sp. nov., and Tamlana laminarinivorans sp. nov., two new bacteria isolated from the brown alga.</title>
        <authorList>
            <person name="Li J."/>
        </authorList>
    </citation>
    <scope>NUCLEOTIDE SEQUENCE</scope>
    <source>
        <strain evidence="1">62-3</strain>
    </source>
</reference>
<comment type="caution">
    <text evidence="1">The sequence shown here is derived from an EMBL/GenBank/DDBJ whole genome shotgun (WGS) entry which is preliminary data.</text>
</comment>
<proteinExistence type="predicted"/>
<accession>A0A9X1I6H0</accession>
<protein>
    <recommendedName>
        <fullName evidence="3">STAS/SEC14 domain-containing protein</fullName>
    </recommendedName>
</protein>
<dbReference type="EMBL" id="JAJAPX010000004">
    <property type="protein sequence ID" value="MCB4808697.1"/>
    <property type="molecule type" value="Genomic_DNA"/>
</dbReference>
<gene>
    <name evidence="1" type="ORF">LG651_10590</name>
</gene>
<keyword evidence="2" id="KW-1185">Reference proteome</keyword>
<organism evidence="1 2">
    <name type="scientific">Neotamlana sargassicola</name>
    <dbReference type="NCBI Taxonomy" id="2883125"/>
    <lineage>
        <taxon>Bacteria</taxon>
        <taxon>Pseudomonadati</taxon>
        <taxon>Bacteroidota</taxon>
        <taxon>Flavobacteriia</taxon>
        <taxon>Flavobacteriales</taxon>
        <taxon>Flavobacteriaceae</taxon>
        <taxon>Neotamlana</taxon>
    </lineage>
</organism>
<sequence>MKSVKNSQYFNEVIKTFTYPYGELFVFNGFVVSEISEGITFDWDYAEIMLNDVVSLLNTHGEDLIYISNRINSYSVKPSDWLKFFKHNYTLKSYFVVSSNKIGTLNSTIENLFFKNKIHHFQSLEQAITEAKSLLK</sequence>
<dbReference type="Proteomes" id="UP001139286">
    <property type="component" value="Unassembled WGS sequence"/>
</dbReference>
<dbReference type="RefSeq" id="WP_226696098.1">
    <property type="nucleotide sequence ID" value="NZ_JAJAPX010000004.1"/>
</dbReference>
<name>A0A9X1I6H0_9FLAO</name>
<evidence type="ECO:0000313" key="1">
    <source>
        <dbReference type="EMBL" id="MCB4808697.1"/>
    </source>
</evidence>
<dbReference type="AlphaFoldDB" id="A0A9X1I6H0"/>